<dbReference type="InterPro" id="IPR028081">
    <property type="entry name" value="Leu-bd"/>
</dbReference>
<dbReference type="Proteomes" id="UP000297966">
    <property type="component" value="Unassembled WGS sequence"/>
</dbReference>
<evidence type="ECO:0000313" key="8">
    <source>
        <dbReference type="Proteomes" id="UP000297966"/>
    </source>
</evidence>
<dbReference type="AlphaFoldDB" id="A0A4Y9M7X4"/>
<dbReference type="RefSeq" id="WP_135173031.1">
    <property type="nucleotide sequence ID" value="NZ_SPQT01000001.1"/>
</dbReference>
<dbReference type="GO" id="GO:0006865">
    <property type="term" value="P:amino acid transport"/>
    <property type="evidence" value="ECO:0007669"/>
    <property type="project" value="UniProtKB-KW"/>
</dbReference>
<organism evidence="7 8">
    <name type="scientific">Bradyrhizobium niftali</name>
    <dbReference type="NCBI Taxonomy" id="2560055"/>
    <lineage>
        <taxon>Bacteria</taxon>
        <taxon>Pseudomonadati</taxon>
        <taxon>Pseudomonadota</taxon>
        <taxon>Alphaproteobacteria</taxon>
        <taxon>Hyphomicrobiales</taxon>
        <taxon>Nitrobacteraceae</taxon>
        <taxon>Bradyrhizobium</taxon>
    </lineage>
</organism>
<evidence type="ECO:0000256" key="5">
    <source>
        <dbReference type="SAM" id="SignalP"/>
    </source>
</evidence>
<evidence type="ECO:0000313" key="7">
    <source>
        <dbReference type="EMBL" id="TFV51289.1"/>
    </source>
</evidence>
<keyword evidence="4" id="KW-0029">Amino-acid transport</keyword>
<dbReference type="EMBL" id="SPQT01000001">
    <property type="protein sequence ID" value="TFV51289.1"/>
    <property type="molecule type" value="Genomic_DNA"/>
</dbReference>
<feature type="signal peptide" evidence="5">
    <location>
        <begin position="1"/>
        <end position="22"/>
    </location>
</feature>
<dbReference type="Pfam" id="PF13458">
    <property type="entry name" value="Peripla_BP_6"/>
    <property type="match status" value="1"/>
</dbReference>
<protein>
    <submittedName>
        <fullName evidence="7">Amino acid ABC transporter substrate-binding protein</fullName>
    </submittedName>
</protein>
<comment type="caution">
    <text evidence="7">The sequence shown here is derived from an EMBL/GenBank/DDBJ whole genome shotgun (WGS) entry which is preliminary data.</text>
</comment>
<evidence type="ECO:0000259" key="6">
    <source>
        <dbReference type="Pfam" id="PF13458"/>
    </source>
</evidence>
<evidence type="ECO:0000256" key="1">
    <source>
        <dbReference type="ARBA" id="ARBA00010062"/>
    </source>
</evidence>
<evidence type="ECO:0000256" key="2">
    <source>
        <dbReference type="ARBA" id="ARBA00022448"/>
    </source>
</evidence>
<gene>
    <name evidence="7" type="ORF">E4K65_04275</name>
</gene>
<dbReference type="PANTHER" id="PTHR30483:SF38">
    <property type="entry name" value="BLR7848 PROTEIN"/>
    <property type="match status" value="1"/>
</dbReference>
<dbReference type="PRINTS" id="PR00337">
    <property type="entry name" value="LEUILEVALBP"/>
</dbReference>
<comment type="similarity">
    <text evidence="1">Belongs to the leucine-binding protein family.</text>
</comment>
<dbReference type="InterPro" id="IPR000709">
    <property type="entry name" value="Leu_Ile_Val-bd"/>
</dbReference>
<feature type="domain" description="Leucine-binding protein" evidence="6">
    <location>
        <begin position="29"/>
        <end position="371"/>
    </location>
</feature>
<reference evidence="7 8" key="1">
    <citation type="submission" date="2019-03" db="EMBL/GenBank/DDBJ databases">
        <title>Bradyrhizobium diversity isolated from nodules of Chamaecrista fasciculata.</title>
        <authorList>
            <person name="Klepa M.S."/>
            <person name="Urquiaga M.O."/>
            <person name="Hungria M."/>
            <person name="Delamuta J.R."/>
        </authorList>
    </citation>
    <scope>NUCLEOTIDE SEQUENCE [LARGE SCALE GENOMIC DNA]</scope>
    <source>
        <strain evidence="7 8">CNPSo 3448</strain>
    </source>
</reference>
<evidence type="ECO:0000256" key="4">
    <source>
        <dbReference type="ARBA" id="ARBA00022970"/>
    </source>
</evidence>
<name>A0A4Y9M7X4_9BRAD</name>
<dbReference type="PANTHER" id="PTHR30483">
    <property type="entry name" value="LEUCINE-SPECIFIC-BINDING PROTEIN"/>
    <property type="match status" value="1"/>
</dbReference>
<evidence type="ECO:0000256" key="3">
    <source>
        <dbReference type="ARBA" id="ARBA00022729"/>
    </source>
</evidence>
<keyword evidence="3 5" id="KW-0732">Signal</keyword>
<proteinExistence type="inferred from homology"/>
<dbReference type="Gene3D" id="3.40.50.2300">
    <property type="match status" value="2"/>
</dbReference>
<dbReference type="SUPFAM" id="SSF53822">
    <property type="entry name" value="Periplasmic binding protein-like I"/>
    <property type="match status" value="1"/>
</dbReference>
<dbReference type="InterPro" id="IPR051010">
    <property type="entry name" value="BCAA_transport"/>
</dbReference>
<accession>A0A4Y9M7X4</accession>
<keyword evidence="2" id="KW-0813">Transport</keyword>
<feature type="chain" id="PRO_5021334131" evidence="5">
    <location>
        <begin position="23"/>
        <end position="376"/>
    </location>
</feature>
<keyword evidence="8" id="KW-1185">Reference proteome</keyword>
<dbReference type="InterPro" id="IPR028082">
    <property type="entry name" value="Peripla_BP_I"/>
</dbReference>
<sequence length="376" mass="39533">MQVFRCLVTAVVLAAGISSASAQSTSKDPIKVGILLGLTGTSAGYTLDERRAAEAVTEKVNSAGGINGRKIELVIRDTKTNPTEAARVASQVILDDKVVAILGAGTASETLAFADFAARNQTPIFAPTSSQSVTDPSTSYFKWIFRMAPPLSADAPKLMDKVKADGRKTIAIFVQEDAYGQQASEMMKDYANKNGIKIAEIVSAPISNTDFTTHAIKLRNARPDAVLIAASQTQTASSMLRKLREMGSTAPVYGVSALVSSAILEATGPAAEGLIALSNSNPFDPGPLKPLVELLKDHGGNRSYGSVCGATAMEAIVQALRTGATTGSEIRDAVEKMGPVKLYAAAPVEYSETNHDGWGPGTMFFVTVKDGKFVNL</sequence>
<dbReference type="OrthoDB" id="8043158at2"/>